<dbReference type="EMBL" id="CAJNNV010002491">
    <property type="protein sequence ID" value="CAE8587268.1"/>
    <property type="molecule type" value="Genomic_DNA"/>
</dbReference>
<name>A0A813DHQ9_POLGL</name>
<dbReference type="Proteomes" id="UP000654075">
    <property type="component" value="Unassembled WGS sequence"/>
</dbReference>
<organism evidence="2 3">
    <name type="scientific">Polarella glacialis</name>
    <name type="common">Dinoflagellate</name>
    <dbReference type="NCBI Taxonomy" id="89957"/>
    <lineage>
        <taxon>Eukaryota</taxon>
        <taxon>Sar</taxon>
        <taxon>Alveolata</taxon>
        <taxon>Dinophyceae</taxon>
        <taxon>Suessiales</taxon>
        <taxon>Suessiaceae</taxon>
        <taxon>Polarella</taxon>
    </lineage>
</organism>
<dbReference type="OrthoDB" id="3941538at2759"/>
<dbReference type="AlphaFoldDB" id="A0A813DHQ9"/>
<feature type="binding site" evidence="1">
    <location>
        <position position="115"/>
    </location>
    <ligand>
        <name>Zn(2+)</name>
        <dbReference type="ChEBI" id="CHEBI:29105"/>
    </ligand>
</feature>
<protein>
    <recommendedName>
        <fullName evidence="4">DNA-3-methyladenine glycosylase I</fullName>
    </recommendedName>
</protein>
<evidence type="ECO:0000256" key="1">
    <source>
        <dbReference type="PIRSR" id="PIRSR605019-1"/>
    </source>
</evidence>
<evidence type="ECO:0000313" key="3">
    <source>
        <dbReference type="Proteomes" id="UP000654075"/>
    </source>
</evidence>
<dbReference type="Gene3D" id="1.10.340.30">
    <property type="entry name" value="Hypothetical protein, domain 2"/>
    <property type="match status" value="1"/>
</dbReference>
<dbReference type="GO" id="GO:0006284">
    <property type="term" value="P:base-excision repair"/>
    <property type="evidence" value="ECO:0007669"/>
    <property type="project" value="InterPro"/>
</dbReference>
<comment type="caution">
    <text evidence="2">The sequence shown here is derived from an EMBL/GenBank/DDBJ whole genome shotgun (WGS) entry which is preliminary data.</text>
</comment>
<proteinExistence type="predicted"/>
<dbReference type="OMA" id="CKITENA"/>
<dbReference type="InterPro" id="IPR011257">
    <property type="entry name" value="DNA_glycosylase"/>
</dbReference>
<dbReference type="Pfam" id="PF03352">
    <property type="entry name" value="Adenine_glyco"/>
    <property type="match status" value="1"/>
</dbReference>
<gene>
    <name evidence="2" type="ORF">PGLA1383_LOCUS6108</name>
</gene>
<feature type="non-terminal residue" evidence="2">
    <location>
        <position position="1"/>
    </location>
</feature>
<dbReference type="PANTHER" id="PTHR30037:SF4">
    <property type="entry name" value="DNA-3-METHYLADENINE GLYCOSYLASE I"/>
    <property type="match status" value="1"/>
</dbReference>
<dbReference type="GO" id="GO:0008725">
    <property type="term" value="F:DNA-3-methyladenine glycosylase activity"/>
    <property type="evidence" value="ECO:0007669"/>
    <property type="project" value="InterPro"/>
</dbReference>
<reference evidence="2" key="1">
    <citation type="submission" date="2021-02" db="EMBL/GenBank/DDBJ databases">
        <authorList>
            <person name="Dougan E. K."/>
            <person name="Rhodes N."/>
            <person name="Thang M."/>
            <person name="Chan C."/>
        </authorList>
    </citation>
    <scope>NUCLEOTIDE SEQUENCE</scope>
</reference>
<keyword evidence="1" id="KW-0862">Zinc</keyword>
<sequence length="134" mass="15269">AKVAAFTSQKVNSLVKSPGEGKQVIVKNRAKIESVVKNARICQEVVREHGSLCKFLWSFVGGRPRENRRRRKKDIPVDTEEARIFSRELKKLGFGFVGPTVCYSFMQSVGMVNDHPISSPQWRRVHDVVVRRFG</sequence>
<dbReference type="PANTHER" id="PTHR30037">
    <property type="entry name" value="DNA-3-METHYLADENINE GLYCOSYLASE 1"/>
    <property type="match status" value="1"/>
</dbReference>
<evidence type="ECO:0008006" key="4">
    <source>
        <dbReference type="Google" id="ProtNLM"/>
    </source>
</evidence>
<dbReference type="InterPro" id="IPR005019">
    <property type="entry name" value="Adenine_glyco"/>
</dbReference>
<dbReference type="InterPro" id="IPR052891">
    <property type="entry name" value="DNA-3mA_glycosylase"/>
</dbReference>
<dbReference type="SUPFAM" id="SSF48150">
    <property type="entry name" value="DNA-glycosylase"/>
    <property type="match status" value="1"/>
</dbReference>
<evidence type="ECO:0000313" key="2">
    <source>
        <dbReference type="EMBL" id="CAE8587268.1"/>
    </source>
</evidence>
<keyword evidence="3" id="KW-1185">Reference proteome</keyword>
<accession>A0A813DHQ9</accession>
<keyword evidence="1" id="KW-0479">Metal-binding</keyword>
<dbReference type="GO" id="GO:0046872">
    <property type="term" value="F:metal ion binding"/>
    <property type="evidence" value="ECO:0007669"/>
    <property type="project" value="UniProtKB-KW"/>
</dbReference>